<comment type="pathway">
    <text evidence="3">Protein modification; protein glycosylation.</text>
</comment>
<comment type="cofactor">
    <cofactor evidence="1 14">
        <name>Ca(2+)</name>
        <dbReference type="ChEBI" id="CHEBI:29108"/>
    </cofactor>
</comment>
<keyword evidence="15" id="KW-0326">Glycosidase</keyword>
<comment type="similarity">
    <text evidence="4 15">Belongs to the glycosyl hydrolase 47 family.</text>
</comment>
<keyword evidence="5 14" id="KW-0479">Metal-binding</keyword>
<comment type="catalytic activity">
    <reaction evidence="11">
        <text>N(4)-(alpha-D-Man-(1-&gt;2)-alpha-D-Man-(1-&gt;2)-alpha-D-Man-(1-&gt;3)-[alpha-D-Man-(1-&gt;3)-[alpha-D-Man-(1-&gt;2)-alpha-D-Man-(1-&gt;6)]-alpha-D-Man-(1-&gt;6)]-beta-D-Man-(1-&gt;4)-beta-D-GlcNAc-(1-&gt;4)-beta-D-GlcNAc)-L-asparaginyl-[protein] (N-glucan mannose isomer 8A1,2,3B1,3) + 3 H2O = N(4)-(alpha-D-Man-(1-&gt;3)-[alpha-D-Man-(1-&gt;3)-[alpha-D-Man-(1-&gt;6)]-alpha-D-Man-(1-&gt;6)]-beta-D-Man-(1-&gt;4)-beta-D-GlcNAc-(1-&gt;4)-beta-D-GlcNAc)-L-asparaginyl-[protein] (N-glucan mannose isomer 5A1,2) + 3 beta-D-mannose</text>
        <dbReference type="Rhea" id="RHEA:56028"/>
        <dbReference type="Rhea" id="RHEA-COMP:14358"/>
        <dbReference type="Rhea" id="RHEA-COMP:14367"/>
        <dbReference type="ChEBI" id="CHEBI:15377"/>
        <dbReference type="ChEBI" id="CHEBI:28563"/>
        <dbReference type="ChEBI" id="CHEBI:59087"/>
        <dbReference type="ChEBI" id="CHEBI:60628"/>
        <dbReference type="EC" id="3.2.1.113"/>
    </reaction>
</comment>
<dbReference type="SMR" id="G1SCQ0"/>
<evidence type="ECO:0000313" key="18">
    <source>
        <dbReference type="Ensembl" id="ENSOCUP00000000134.4"/>
    </source>
</evidence>
<protein>
    <recommendedName>
        <fullName evidence="15">alpha-1,2-Mannosidase</fullName>
        <ecNumber evidence="15">3.2.1.-</ecNumber>
    </recommendedName>
</protein>
<evidence type="ECO:0000256" key="11">
    <source>
        <dbReference type="ARBA" id="ARBA00047669"/>
    </source>
</evidence>
<accession>G1SCQ0</accession>
<keyword evidence="9" id="KW-0325">Glycoprotein</keyword>
<dbReference type="GO" id="GO:0004571">
    <property type="term" value="F:mannosyl-oligosaccharide 1,2-alpha-mannosidase activity"/>
    <property type="evidence" value="ECO:0007669"/>
    <property type="project" value="UniProtKB-EC"/>
</dbReference>
<reference evidence="18 19" key="1">
    <citation type="journal article" date="2011" name="Nature">
        <title>A high-resolution map of human evolutionary constraint using 29 mammals.</title>
        <authorList>
            <person name="Lindblad-Toh K."/>
            <person name="Garber M."/>
            <person name="Zuk O."/>
            <person name="Lin M.F."/>
            <person name="Parker B.J."/>
            <person name="Washietl S."/>
            <person name="Kheradpour P."/>
            <person name="Ernst J."/>
            <person name="Jordan G."/>
            <person name="Mauceli E."/>
            <person name="Ward L.D."/>
            <person name="Lowe C.B."/>
            <person name="Holloway A.K."/>
            <person name="Clamp M."/>
            <person name="Gnerre S."/>
            <person name="Alfoldi J."/>
            <person name="Beal K."/>
            <person name="Chang J."/>
            <person name="Clawson H."/>
            <person name="Cuff J."/>
            <person name="Di Palma F."/>
            <person name="Fitzgerald S."/>
            <person name="Flicek P."/>
            <person name="Guttman M."/>
            <person name="Hubisz M.J."/>
            <person name="Jaffe D.B."/>
            <person name="Jungreis I."/>
            <person name="Kent W.J."/>
            <person name="Kostka D."/>
            <person name="Lara M."/>
            <person name="Martins A.L."/>
            <person name="Massingham T."/>
            <person name="Moltke I."/>
            <person name="Raney B.J."/>
            <person name="Rasmussen M.D."/>
            <person name="Robinson J."/>
            <person name="Stark A."/>
            <person name="Vilella A.J."/>
            <person name="Wen J."/>
            <person name="Xie X."/>
            <person name="Zody M.C."/>
            <person name="Baldwin J."/>
            <person name="Bloom T."/>
            <person name="Chin C.W."/>
            <person name="Heiman D."/>
            <person name="Nicol R."/>
            <person name="Nusbaum C."/>
            <person name="Young S."/>
            <person name="Wilkinson J."/>
            <person name="Worley K.C."/>
            <person name="Kovar C.L."/>
            <person name="Muzny D.M."/>
            <person name="Gibbs R.A."/>
            <person name="Cree A."/>
            <person name="Dihn H.H."/>
            <person name="Fowler G."/>
            <person name="Jhangiani S."/>
            <person name="Joshi V."/>
            <person name="Lee S."/>
            <person name="Lewis L.R."/>
            <person name="Nazareth L.V."/>
            <person name="Okwuonu G."/>
            <person name="Santibanez J."/>
            <person name="Warren W.C."/>
            <person name="Mardis E.R."/>
            <person name="Weinstock G.M."/>
            <person name="Wilson R.K."/>
            <person name="Delehaunty K."/>
            <person name="Dooling D."/>
            <person name="Fronik C."/>
            <person name="Fulton L."/>
            <person name="Fulton B."/>
            <person name="Graves T."/>
            <person name="Minx P."/>
            <person name="Sodergren E."/>
            <person name="Birney E."/>
            <person name="Margulies E.H."/>
            <person name="Herrero J."/>
            <person name="Green E.D."/>
            <person name="Haussler D."/>
            <person name="Siepel A."/>
            <person name="Goldman N."/>
            <person name="Pollard K.S."/>
            <person name="Pedersen J.S."/>
            <person name="Lander E.S."/>
            <person name="Kellis M."/>
        </authorList>
    </citation>
    <scope>NUCLEOTIDE SEQUENCE [LARGE SCALE GENOMIC DNA]</scope>
    <source>
        <strain evidence="19">Thorbecke</strain>
    </source>
</reference>
<feature type="region of interest" description="Disordered" evidence="16">
    <location>
        <begin position="760"/>
        <end position="850"/>
    </location>
</feature>
<dbReference type="Ensembl" id="ENSOCUT00000000152.4">
    <property type="protein sequence ID" value="ENSOCUP00000000134.4"/>
    <property type="gene ID" value="ENSOCUG00000000152.4"/>
</dbReference>
<evidence type="ECO:0000259" key="17">
    <source>
        <dbReference type="Pfam" id="PF02225"/>
    </source>
</evidence>
<dbReference type="InterPro" id="IPR037322">
    <property type="entry name" value="EDEM3_PA"/>
</dbReference>
<keyword evidence="14" id="KW-0106">Calcium</keyword>
<evidence type="ECO:0000256" key="4">
    <source>
        <dbReference type="ARBA" id="ARBA00007658"/>
    </source>
</evidence>
<feature type="compositionally biased region" description="Polar residues" evidence="16">
    <location>
        <begin position="796"/>
        <end position="806"/>
    </location>
</feature>
<feature type="compositionally biased region" description="Basic and acidic residues" evidence="16">
    <location>
        <begin position="820"/>
        <end position="829"/>
    </location>
</feature>
<comment type="catalytic activity">
    <reaction evidence="12">
        <text>N(4)-(alpha-D-Man-(1-&gt;2)-alpha-D-Man-(1-&gt;2)-alpha-D-Man-(1-&gt;3)-[alpha-D-Man-(1-&gt;2)-alpha-D-Man-(1-&gt;3)-[alpha-D-Man-(1-&gt;2)-alpha-D-Man-(1-&gt;6)]-alpha-D-Man-(1-&gt;6)]-beta-D-Man-(1-&gt;4)-beta-D-GlcNAc-(1-&gt;4)-beta-D-GlcNAc)-L-asparaginyl-[protein] (N-glucan mannose isomer 9A1,2,3B1,2,3) + 4 H2O = N(4)-(alpha-D-Man-(1-&gt;3)-[alpha-D-Man-(1-&gt;3)-[alpha-D-Man-(1-&gt;6)]-alpha-D-Man-(1-&gt;6)]-beta-D-Man-(1-&gt;4)-beta-D-GlcNAc-(1-&gt;4)-beta-D-GlcNAc)-L-asparaginyl-[protein] (N-glucan mannose isomer 5A1,2) + 4 beta-D-mannose</text>
        <dbReference type="Rhea" id="RHEA:56008"/>
        <dbReference type="Rhea" id="RHEA-COMP:14356"/>
        <dbReference type="Rhea" id="RHEA-COMP:14367"/>
        <dbReference type="ChEBI" id="CHEBI:15377"/>
        <dbReference type="ChEBI" id="CHEBI:28563"/>
        <dbReference type="ChEBI" id="CHEBI:59087"/>
        <dbReference type="ChEBI" id="CHEBI:139493"/>
        <dbReference type="EC" id="3.2.1.113"/>
    </reaction>
</comment>
<feature type="binding site" evidence="14">
    <location>
        <position position="410"/>
    </location>
    <ligand>
        <name>Ca(2+)</name>
        <dbReference type="ChEBI" id="CHEBI:29108"/>
    </ligand>
</feature>
<comment type="subcellular location">
    <subcellularLocation>
        <location evidence="2">Endoplasmic reticulum</location>
    </subcellularLocation>
</comment>
<dbReference type="EC" id="3.2.1.-" evidence="15"/>
<reference evidence="18" key="3">
    <citation type="submission" date="2025-09" db="UniProtKB">
        <authorList>
            <consortium name="Ensembl"/>
        </authorList>
    </citation>
    <scope>IDENTIFICATION</scope>
    <source>
        <strain evidence="18">Thorbecke</strain>
    </source>
</reference>
<sequence length="871" mass="97019">NQVLEMFDHAYGNYMEHAYPADELMPLTCRGRVRGQEPSRGDVDDALGKFSLTLIDSLDTLVVLNKTKEFEDAVRKVLRDVNLDNDVVVSVFETNIRVLGGLLGGHSLAIMLREKGEHMQWYSDELLQMAKQLGYKLLPAFNTTSGLPYPRINLKFGIRKPEARTGTETDTCTACAGTLILEFAALSRFTGATIFEEYARKALDFLWEKRQRSSNLVGVTINIHTGDWVRKDSGVGAGIDSYYEYLLKAYVLLGDDSFLERFNTHYDAIMRYISQPPLLLDVHIHKPMLNARTWMDALLAFFPGLQVLKGDIRPAIETHEMLYQVIKKHNFLPEATGDPYYLEVGKTLIENLNKYARVPCGFAAMKDVRTGSHEDRMDSFFLAEMFKYLYLLFAEKEDIIFDIEDYIFTTEAHLLPLWLSTTNRSASRKNGTSEYTELDDSNFDWTCPNAQLLFPNDPLYAQSIREPLKNVVDKSCPRGIIRVEESFRSGAKPPLRARDFMATNPEHLEILKKMGVSLIHLKDGRVQLVQHAIQAASSVDAEDGLRFMQEMIELSSQQQKEQQLPPRAVQIVSHPFFGRVVLTAGPAQFGLDLSKHKETRGFVASSKPYNGCSELTNPEAVMGKIALIQRGQCMFAEKARNIQNAGAIGGIVIDDNEGSSSDTAPLFQMAGDGKDTDDITIPMLFLFSKEGSIILDALREYEEVEVLLSDKARDRAAILKGKMIPSYIINSNPELESEEQPAPENEAQNQSAEPLAAVPQTVGLGDGDPAGESPAPSPPEPSSPADTHHATRVGPSEQTSRPTETPETAPLDQECPDATDGDRGPREEQPETEVDGSGSSGWATKATPIDSILADWNEDIEAFEMMEKDEL</sequence>
<dbReference type="GO" id="GO:0044322">
    <property type="term" value="C:endoplasmic reticulum quality control compartment"/>
    <property type="evidence" value="ECO:0007669"/>
    <property type="project" value="GOC"/>
</dbReference>
<evidence type="ECO:0000313" key="19">
    <source>
        <dbReference type="Proteomes" id="UP000001811"/>
    </source>
</evidence>
<evidence type="ECO:0000256" key="3">
    <source>
        <dbReference type="ARBA" id="ARBA00004922"/>
    </source>
</evidence>
<dbReference type="GO" id="GO:0016020">
    <property type="term" value="C:membrane"/>
    <property type="evidence" value="ECO:0007669"/>
    <property type="project" value="InterPro"/>
</dbReference>
<name>G1SCQ0_RABIT</name>
<dbReference type="GO" id="GO:0006986">
    <property type="term" value="P:response to unfolded protein"/>
    <property type="evidence" value="ECO:0007669"/>
    <property type="project" value="UniProtKB-KW"/>
</dbReference>
<evidence type="ECO:0000256" key="6">
    <source>
        <dbReference type="ARBA" id="ARBA00022729"/>
    </source>
</evidence>
<dbReference type="InterPro" id="IPR012341">
    <property type="entry name" value="6hp_glycosidase-like_sf"/>
</dbReference>
<dbReference type="InParanoid" id="G1SCQ0"/>
<proteinExistence type="inferred from homology"/>
<reference evidence="18" key="2">
    <citation type="submission" date="2025-08" db="UniProtKB">
        <authorList>
            <consortium name="Ensembl"/>
        </authorList>
    </citation>
    <scope>IDENTIFICATION</scope>
    <source>
        <strain evidence="18">Thorbecke</strain>
    </source>
</reference>
<dbReference type="eggNOG" id="KOG2430">
    <property type="taxonomic scope" value="Eukaryota"/>
</dbReference>
<dbReference type="InterPro" id="IPR044674">
    <property type="entry name" value="EDEM1/2/3"/>
</dbReference>
<dbReference type="PANTHER" id="PTHR45679">
    <property type="entry name" value="ER DEGRADATION-ENHANCING ALPHA-MANNOSIDASE-LIKE PROTEIN 2"/>
    <property type="match status" value="1"/>
</dbReference>
<evidence type="ECO:0000256" key="9">
    <source>
        <dbReference type="ARBA" id="ARBA00023180"/>
    </source>
</evidence>
<evidence type="ECO:0000256" key="2">
    <source>
        <dbReference type="ARBA" id="ARBA00004240"/>
    </source>
</evidence>
<dbReference type="Pfam" id="PF02225">
    <property type="entry name" value="PA"/>
    <property type="match status" value="1"/>
</dbReference>
<gene>
    <name evidence="18" type="primary">EDEM3</name>
</gene>
<evidence type="ECO:0000256" key="14">
    <source>
        <dbReference type="PIRSR" id="PIRSR601382-2"/>
    </source>
</evidence>
<organism evidence="18 19">
    <name type="scientific">Oryctolagus cuniculus</name>
    <name type="common">Rabbit</name>
    <dbReference type="NCBI Taxonomy" id="9986"/>
    <lineage>
        <taxon>Eukaryota</taxon>
        <taxon>Metazoa</taxon>
        <taxon>Chordata</taxon>
        <taxon>Craniata</taxon>
        <taxon>Vertebrata</taxon>
        <taxon>Euteleostomi</taxon>
        <taxon>Mammalia</taxon>
        <taxon>Eutheria</taxon>
        <taxon>Euarchontoglires</taxon>
        <taxon>Glires</taxon>
        <taxon>Lagomorpha</taxon>
        <taxon>Leporidae</taxon>
        <taxon>Oryctolagus</taxon>
    </lineage>
</organism>
<dbReference type="GO" id="GO:0005975">
    <property type="term" value="P:carbohydrate metabolic process"/>
    <property type="evidence" value="ECO:0007669"/>
    <property type="project" value="InterPro"/>
</dbReference>
<dbReference type="InterPro" id="IPR046450">
    <property type="entry name" value="PA_dom_sf"/>
</dbReference>
<dbReference type="CDD" id="cd02126">
    <property type="entry name" value="PA_EDEM3_like"/>
    <property type="match status" value="1"/>
</dbReference>
<evidence type="ECO:0000256" key="15">
    <source>
        <dbReference type="RuleBase" id="RU361193"/>
    </source>
</evidence>
<dbReference type="FunFam" id="3.50.30.30:FF:000004">
    <property type="entry name" value="alpha-1,2-Mannosidase"/>
    <property type="match status" value="1"/>
</dbReference>
<evidence type="ECO:0000256" key="5">
    <source>
        <dbReference type="ARBA" id="ARBA00022723"/>
    </source>
</evidence>
<dbReference type="STRING" id="9986.ENSOCUP00000000134"/>
<dbReference type="PANTHER" id="PTHR45679:SF2">
    <property type="entry name" value="ER DEGRADATION-ENHANCING ALPHA-MANNOSIDASE-LIKE PROTEIN 3"/>
    <property type="match status" value="1"/>
</dbReference>
<evidence type="ECO:0000256" key="8">
    <source>
        <dbReference type="ARBA" id="ARBA00022824"/>
    </source>
</evidence>
<evidence type="ECO:0000256" key="1">
    <source>
        <dbReference type="ARBA" id="ARBA00001913"/>
    </source>
</evidence>
<dbReference type="FunFam" id="1.50.10.10:FF:000008">
    <property type="entry name" value="alpha-1,2-Mannosidase"/>
    <property type="match status" value="1"/>
</dbReference>
<dbReference type="Pfam" id="PF01532">
    <property type="entry name" value="Glyco_hydro_47"/>
    <property type="match status" value="2"/>
</dbReference>
<evidence type="ECO:0000256" key="16">
    <source>
        <dbReference type="SAM" id="MobiDB-lite"/>
    </source>
</evidence>
<dbReference type="Bgee" id="ENSOCUG00000000152">
    <property type="expression patterns" value="Expressed in uterus and 18 other cell types or tissues"/>
</dbReference>
<dbReference type="HOGENOM" id="CLU_003818_4_1_1"/>
<evidence type="ECO:0000256" key="7">
    <source>
        <dbReference type="ARBA" id="ARBA00022801"/>
    </source>
</evidence>
<dbReference type="PRINTS" id="PR00747">
    <property type="entry name" value="GLYHDRLASE47"/>
</dbReference>
<keyword evidence="6" id="KW-0732">Signal</keyword>
<dbReference type="FunCoup" id="G1SCQ0">
    <property type="interactions" value="1435"/>
</dbReference>
<comment type="function">
    <text evidence="13">Involved in endoplasmic reticulum-associated degradation (ERAD). Accelerates the glycoprotein ERAD by proteasomes, by catalyzing mannose trimming from Man8GlcNAc2 to Man7GlcNAc2 in the N-glycans. May also participate in mannose trimming from all glycoproteins and not just misfolded ones targeted to ERAD. May have alpha 1,2-mannosidase activity.</text>
</comment>
<dbReference type="SUPFAM" id="SSF48225">
    <property type="entry name" value="Seven-hairpin glycosidases"/>
    <property type="match status" value="1"/>
</dbReference>
<evidence type="ECO:0000256" key="10">
    <source>
        <dbReference type="ARBA" id="ARBA00023230"/>
    </source>
</evidence>
<dbReference type="GO" id="GO:1904380">
    <property type="term" value="P:endoplasmic reticulum mannose trimming"/>
    <property type="evidence" value="ECO:0007669"/>
    <property type="project" value="InterPro"/>
</dbReference>
<evidence type="ECO:0000256" key="13">
    <source>
        <dbReference type="ARBA" id="ARBA00058220"/>
    </source>
</evidence>
<dbReference type="Gene3D" id="3.50.30.30">
    <property type="match status" value="1"/>
</dbReference>
<evidence type="ECO:0000256" key="12">
    <source>
        <dbReference type="ARBA" id="ARBA00048605"/>
    </source>
</evidence>
<dbReference type="SUPFAM" id="SSF52025">
    <property type="entry name" value="PA domain"/>
    <property type="match status" value="1"/>
</dbReference>
<feature type="domain" description="PA" evidence="17">
    <location>
        <begin position="606"/>
        <end position="692"/>
    </location>
</feature>
<keyword evidence="10" id="KW-0834">Unfolded protein response</keyword>
<dbReference type="GeneTree" id="ENSGT00940000159391"/>
<dbReference type="Gene3D" id="1.50.10.10">
    <property type="match status" value="2"/>
</dbReference>
<dbReference type="InterPro" id="IPR003137">
    <property type="entry name" value="PA_domain"/>
</dbReference>
<dbReference type="GO" id="GO:0036503">
    <property type="term" value="P:ERAD pathway"/>
    <property type="evidence" value="ECO:0007669"/>
    <property type="project" value="Ensembl"/>
</dbReference>
<keyword evidence="7 15" id="KW-0378">Hydrolase</keyword>
<dbReference type="InterPro" id="IPR001382">
    <property type="entry name" value="Glyco_hydro_47"/>
</dbReference>
<dbReference type="Proteomes" id="UP000001811">
    <property type="component" value="Unplaced"/>
</dbReference>
<keyword evidence="19" id="KW-1185">Reference proteome</keyword>
<dbReference type="InterPro" id="IPR036026">
    <property type="entry name" value="Seven-hairpin_glycosidases"/>
</dbReference>
<dbReference type="AlphaFoldDB" id="G1SCQ0"/>
<dbReference type="GO" id="GO:0005509">
    <property type="term" value="F:calcium ion binding"/>
    <property type="evidence" value="ECO:0007669"/>
    <property type="project" value="InterPro"/>
</dbReference>
<keyword evidence="8" id="KW-0256">Endoplasmic reticulum</keyword>